<keyword evidence="1" id="KW-1133">Transmembrane helix</keyword>
<feature type="transmembrane region" description="Helical" evidence="1">
    <location>
        <begin position="80"/>
        <end position="96"/>
    </location>
</feature>
<reference evidence="3" key="1">
    <citation type="journal article" date="2019" name="Int. J. Syst. Evol. Microbiol.">
        <title>The Global Catalogue of Microorganisms (GCM) 10K type strain sequencing project: providing services to taxonomists for standard genome sequencing and annotation.</title>
        <authorList>
            <consortium name="The Broad Institute Genomics Platform"/>
            <consortium name="The Broad Institute Genome Sequencing Center for Infectious Disease"/>
            <person name="Wu L."/>
            <person name="Ma J."/>
        </authorList>
    </citation>
    <scope>NUCLEOTIDE SEQUENCE [LARGE SCALE GENOMIC DNA]</scope>
    <source>
        <strain evidence="3">NBRC 101365</strain>
    </source>
</reference>
<accession>A0ABQ6CQ93</accession>
<evidence type="ECO:0008006" key="4">
    <source>
        <dbReference type="Google" id="ProtNLM"/>
    </source>
</evidence>
<evidence type="ECO:0000256" key="1">
    <source>
        <dbReference type="SAM" id="Phobius"/>
    </source>
</evidence>
<feature type="transmembrane region" description="Helical" evidence="1">
    <location>
        <begin position="141"/>
        <end position="158"/>
    </location>
</feature>
<keyword evidence="1" id="KW-0472">Membrane</keyword>
<keyword evidence="3" id="KW-1185">Reference proteome</keyword>
<evidence type="ECO:0000313" key="3">
    <source>
        <dbReference type="Proteomes" id="UP001156882"/>
    </source>
</evidence>
<keyword evidence="1" id="KW-0812">Transmembrane</keyword>
<protein>
    <recommendedName>
        <fullName evidence="4">DUF1772 domain-containing protein</fullName>
    </recommendedName>
</protein>
<proteinExistence type="predicted"/>
<comment type="caution">
    <text evidence="2">The sequence shown here is derived from an EMBL/GenBank/DDBJ whole genome shotgun (WGS) entry which is preliminary data.</text>
</comment>
<sequence length="159" mass="17682">MTQKFAEVLLLCPAALAAGFILFVADVVQNTIDDMEAAEFKRFLASLTAHAIRSPVAILASTITFVGMFPYWYFYGFNNWWFSVGLILWAITLSISKQMTLPIYSRVTGRKFPAYKARPEIDATDAVALEKERRKLRRANLIRAGLSLASVAAMVIGLA</sequence>
<feature type="transmembrane region" description="Helical" evidence="1">
    <location>
        <begin position="6"/>
        <end position="25"/>
    </location>
</feature>
<dbReference type="EMBL" id="BSPC01000054">
    <property type="protein sequence ID" value="GLS21953.1"/>
    <property type="molecule type" value="Genomic_DNA"/>
</dbReference>
<evidence type="ECO:0000313" key="2">
    <source>
        <dbReference type="EMBL" id="GLS21953.1"/>
    </source>
</evidence>
<gene>
    <name evidence="2" type="ORF">GCM10007874_49700</name>
</gene>
<name>A0ABQ6CQ93_9HYPH</name>
<dbReference type="Proteomes" id="UP001156882">
    <property type="component" value="Unassembled WGS sequence"/>
</dbReference>
<organism evidence="2 3">
    <name type="scientific">Labrys miyagiensis</name>
    <dbReference type="NCBI Taxonomy" id="346912"/>
    <lineage>
        <taxon>Bacteria</taxon>
        <taxon>Pseudomonadati</taxon>
        <taxon>Pseudomonadota</taxon>
        <taxon>Alphaproteobacteria</taxon>
        <taxon>Hyphomicrobiales</taxon>
        <taxon>Xanthobacteraceae</taxon>
        <taxon>Labrys</taxon>
    </lineage>
</organism>